<organism evidence="1 2">
    <name type="scientific">Paraglaciecola psychrophila 170</name>
    <dbReference type="NCBI Taxonomy" id="1129794"/>
    <lineage>
        <taxon>Bacteria</taxon>
        <taxon>Pseudomonadati</taxon>
        <taxon>Pseudomonadota</taxon>
        <taxon>Gammaproteobacteria</taxon>
        <taxon>Alteromonadales</taxon>
        <taxon>Alteromonadaceae</taxon>
        <taxon>Paraglaciecola</taxon>
    </lineage>
</organism>
<sequence length="135" mass="15236">MNEDYFNIEQLPNGSIGTLTGNAEFFSKIVNVPVIKFVEVSSLKQLVKMLALRRLSVILFERVSTMSTIKELNIENIYYKKMGIVPASLAVLNSTEGLMLKTQLDNLLLNLNSEEFFSEFINYTSMNDSGKVSIQ</sequence>
<keyword evidence="2" id="KW-1185">Reference proteome</keyword>
<protein>
    <recommendedName>
        <fullName evidence="3">Solute-binding protein family 3/N-terminal domain-containing protein</fullName>
    </recommendedName>
</protein>
<proteinExistence type="predicted"/>
<gene>
    <name evidence="1" type="ORF">C427_2594</name>
</gene>
<accession>M4RPZ9</accession>
<dbReference type="OrthoDB" id="6364290at2"/>
<dbReference type="KEGG" id="gps:C427_2594"/>
<evidence type="ECO:0008006" key="3">
    <source>
        <dbReference type="Google" id="ProtNLM"/>
    </source>
</evidence>
<dbReference type="HOGENOM" id="CLU_1883769_0_0_6"/>
<name>M4RPZ9_9ALTE</name>
<dbReference type="PATRIC" id="fig|1129794.4.peg.2574"/>
<reference evidence="1 2" key="1">
    <citation type="journal article" date="2013" name="Genome Announc.">
        <title>Complete Genome Sequence of Glaciecola psychrophila Strain 170T.</title>
        <authorList>
            <person name="Yin J."/>
            <person name="Chen J."/>
            <person name="Liu G."/>
            <person name="Yu Y."/>
            <person name="Song L."/>
            <person name="Wang X."/>
            <person name="Qu X."/>
        </authorList>
    </citation>
    <scope>NUCLEOTIDE SEQUENCE [LARGE SCALE GENOMIC DNA]</scope>
    <source>
        <strain evidence="1 2">170</strain>
    </source>
</reference>
<dbReference type="Proteomes" id="UP000011864">
    <property type="component" value="Chromosome"/>
</dbReference>
<dbReference type="RefSeq" id="WP_015430809.1">
    <property type="nucleotide sequence ID" value="NC_020514.1"/>
</dbReference>
<evidence type="ECO:0000313" key="2">
    <source>
        <dbReference type="Proteomes" id="UP000011864"/>
    </source>
</evidence>
<dbReference type="EMBL" id="CP003837">
    <property type="protein sequence ID" value="AGH44703.1"/>
    <property type="molecule type" value="Genomic_DNA"/>
</dbReference>
<evidence type="ECO:0000313" key="1">
    <source>
        <dbReference type="EMBL" id="AGH44703.1"/>
    </source>
</evidence>
<dbReference type="AlphaFoldDB" id="M4RPZ9"/>